<dbReference type="Pfam" id="PF07247">
    <property type="entry name" value="AATase"/>
    <property type="match status" value="1"/>
</dbReference>
<protein>
    <recommendedName>
        <fullName evidence="3">Alcohol acetyltransferase</fullName>
    </recommendedName>
</protein>
<dbReference type="Gene3D" id="3.30.559.30">
    <property type="entry name" value="Nonribosomal peptide synthetase, condensation domain"/>
    <property type="match status" value="1"/>
</dbReference>
<dbReference type="GO" id="GO:0008080">
    <property type="term" value="F:N-acetyltransferase activity"/>
    <property type="evidence" value="ECO:0007669"/>
    <property type="project" value="TreeGrafter"/>
</dbReference>
<sequence>MKDTVLIMEQPILNADAKNGLLTGQATQSYELIRPAGVYESMFKVHHDLGVFSNTIVCATFERADNLPLTPGLLYEAVRQVISEHPALATILVDQPSTKKKGRTRTWQARLKHICLEDCVQFVDHVAETEQIIRLLQEEHDVRFNTKDETKPLWRVVVNGSTILFISHHSICDGRSGMIFHRSLLAALNKVTRQHPENGPEEHISTDCDVAKKDLKPDLLALLKLIGMKFSIWVALLSYLSSLLIKVFLRKNYTFFNDITYEVRLPSKEYPVPLAERPVTKLERMSLSPSRLAAILKACKKHGTSITTLIETLIHVTLASELYPSAKIGLSYFAIDLRRFLPAEYSNIMGNYVSSHQCNHWLGNYRKAGATSTANETQIALIWRLSQKAKASLDSALFTHQTPLPVSNALGLKAIGEDDEAIAAGIYNVLDVAVGKTFCVSSLVESESQSSGPWQMKDIEFSVSAQKSQVGPMFYLAMASIKNGQCTINVSYEEGVLQSGVISKTLEGVERRLTMLLEAEKDS</sequence>
<dbReference type="PANTHER" id="PTHR28037">
    <property type="entry name" value="ALCOHOL O-ACETYLTRANSFERASE 1-RELATED"/>
    <property type="match status" value="1"/>
</dbReference>
<reference evidence="1 2" key="1">
    <citation type="journal article" date="2023" name="IMA Fungus">
        <title>Comparative genomic study of the Penicillium genus elucidates a diverse pangenome and 15 lateral gene transfer events.</title>
        <authorList>
            <person name="Petersen C."/>
            <person name="Sorensen T."/>
            <person name="Nielsen M.R."/>
            <person name="Sondergaard T.E."/>
            <person name="Sorensen J.L."/>
            <person name="Fitzpatrick D.A."/>
            <person name="Frisvad J.C."/>
            <person name="Nielsen K.L."/>
        </authorList>
    </citation>
    <scope>NUCLEOTIDE SEQUENCE [LARGE SCALE GENOMIC DNA]</scope>
    <source>
        <strain evidence="1 2">IBT 35679</strain>
    </source>
</reference>
<dbReference type="Gene3D" id="3.30.559.10">
    <property type="entry name" value="Chloramphenicol acetyltransferase-like domain"/>
    <property type="match status" value="1"/>
</dbReference>
<evidence type="ECO:0000313" key="2">
    <source>
        <dbReference type="Proteomes" id="UP001220324"/>
    </source>
</evidence>
<gene>
    <name evidence="1" type="ORF">N7494_002643</name>
</gene>
<dbReference type="InterPro" id="IPR052058">
    <property type="entry name" value="Alcohol_O-acetyltransferase"/>
</dbReference>
<dbReference type="PANTHER" id="PTHR28037:SF1">
    <property type="entry name" value="ALCOHOL O-ACETYLTRANSFERASE 1-RELATED"/>
    <property type="match status" value="1"/>
</dbReference>
<dbReference type="AlphaFoldDB" id="A0AAD6D6F1"/>
<name>A0AAD6D6F1_9EURO</name>
<dbReference type="SUPFAM" id="SSF52777">
    <property type="entry name" value="CoA-dependent acyltransferases"/>
    <property type="match status" value="2"/>
</dbReference>
<accession>A0AAD6D6F1</accession>
<evidence type="ECO:0008006" key="3">
    <source>
        <dbReference type="Google" id="ProtNLM"/>
    </source>
</evidence>
<proteinExistence type="predicted"/>
<dbReference type="EMBL" id="JAQIZZ010000002">
    <property type="protein sequence ID" value="KAJ5553265.1"/>
    <property type="molecule type" value="Genomic_DNA"/>
</dbReference>
<comment type="caution">
    <text evidence="1">The sequence shown here is derived from an EMBL/GenBank/DDBJ whole genome shotgun (WGS) entry which is preliminary data.</text>
</comment>
<organism evidence="1 2">
    <name type="scientific">Penicillium frequentans</name>
    <dbReference type="NCBI Taxonomy" id="3151616"/>
    <lineage>
        <taxon>Eukaryota</taxon>
        <taxon>Fungi</taxon>
        <taxon>Dikarya</taxon>
        <taxon>Ascomycota</taxon>
        <taxon>Pezizomycotina</taxon>
        <taxon>Eurotiomycetes</taxon>
        <taxon>Eurotiomycetidae</taxon>
        <taxon>Eurotiales</taxon>
        <taxon>Aspergillaceae</taxon>
        <taxon>Penicillium</taxon>
    </lineage>
</organism>
<evidence type="ECO:0000313" key="1">
    <source>
        <dbReference type="EMBL" id="KAJ5553265.1"/>
    </source>
</evidence>
<keyword evidence="2" id="KW-1185">Reference proteome</keyword>
<dbReference type="InterPro" id="IPR010828">
    <property type="entry name" value="Atf2/Sli1-like"/>
</dbReference>
<dbReference type="InterPro" id="IPR023213">
    <property type="entry name" value="CAT-like_dom_sf"/>
</dbReference>
<dbReference type="Proteomes" id="UP001220324">
    <property type="component" value="Unassembled WGS sequence"/>
</dbReference>